<proteinExistence type="predicted"/>
<evidence type="ECO:0000313" key="1">
    <source>
        <dbReference type="EMBL" id="KKW08289.1"/>
    </source>
</evidence>
<dbReference type="EMBL" id="LCPZ01000012">
    <property type="protein sequence ID" value="KKW08289.1"/>
    <property type="molecule type" value="Genomic_DNA"/>
</dbReference>
<reference evidence="1 2" key="1">
    <citation type="journal article" date="2015" name="Nature">
        <title>rRNA introns, odd ribosomes, and small enigmatic genomes across a large radiation of phyla.</title>
        <authorList>
            <person name="Brown C.T."/>
            <person name="Hug L.A."/>
            <person name="Thomas B.C."/>
            <person name="Sharon I."/>
            <person name="Castelle C.J."/>
            <person name="Singh A."/>
            <person name="Wilkins M.J."/>
            <person name="Williams K.H."/>
            <person name="Banfield J.F."/>
        </authorList>
    </citation>
    <scope>NUCLEOTIDE SEQUENCE [LARGE SCALE GENOMIC DNA]</scope>
</reference>
<accession>A0A0G1YPJ9</accession>
<comment type="caution">
    <text evidence="1">The sequence shown here is derived from an EMBL/GenBank/DDBJ whole genome shotgun (WGS) entry which is preliminary data.</text>
</comment>
<organism evidence="1 2">
    <name type="scientific">Candidatus Kaiserbacteria bacterium GW2011_GWA2_49_19</name>
    <dbReference type="NCBI Taxonomy" id="1618669"/>
    <lineage>
        <taxon>Bacteria</taxon>
        <taxon>Candidatus Kaiseribacteriota</taxon>
    </lineage>
</organism>
<dbReference type="Proteomes" id="UP000033965">
    <property type="component" value="Unassembled WGS sequence"/>
</dbReference>
<gene>
    <name evidence="1" type="ORF">UY44_C0012G0003</name>
</gene>
<evidence type="ECO:0000313" key="2">
    <source>
        <dbReference type="Proteomes" id="UP000033965"/>
    </source>
</evidence>
<dbReference type="AlphaFoldDB" id="A0A0G1YPJ9"/>
<name>A0A0G1YPJ9_9BACT</name>
<sequence length="174" mass="19579">MKKMSEKQLIANRENARRGGVKTVEGKAVTRHNALKHGLLSREVLLASENEFDLAALRQGLQLELAPGSPFEQILADCVIANTWRLRRVLRIEREIMESRPYGMPEPTEGTLGANFAQSHAYLKLQRYEANIERSLYRALHELQRLQAVRRGETVIAPIVVDMDVSGGKDGFVS</sequence>
<protein>
    <submittedName>
        <fullName evidence="1">Uncharacterized protein</fullName>
    </submittedName>
</protein>